<dbReference type="AlphaFoldDB" id="A0A8I2YLW9"/>
<feature type="transmembrane region" description="Helical" evidence="1">
    <location>
        <begin position="136"/>
        <end position="157"/>
    </location>
</feature>
<name>A0A8I2YLW9_9AGAM</name>
<evidence type="ECO:0000313" key="2">
    <source>
        <dbReference type="EMBL" id="KAG6375189.1"/>
    </source>
</evidence>
<evidence type="ECO:0000313" key="3">
    <source>
        <dbReference type="Proteomes" id="UP000683000"/>
    </source>
</evidence>
<keyword evidence="1" id="KW-0812">Transmembrane</keyword>
<dbReference type="EMBL" id="JAGFBS010000015">
    <property type="protein sequence ID" value="KAG6375189.1"/>
    <property type="molecule type" value="Genomic_DNA"/>
</dbReference>
<gene>
    <name evidence="2" type="ORF">JVT61DRAFT_3398</name>
</gene>
<evidence type="ECO:0000256" key="1">
    <source>
        <dbReference type="SAM" id="Phobius"/>
    </source>
</evidence>
<organism evidence="2 3">
    <name type="scientific">Boletus reticuloceps</name>
    <dbReference type="NCBI Taxonomy" id="495285"/>
    <lineage>
        <taxon>Eukaryota</taxon>
        <taxon>Fungi</taxon>
        <taxon>Dikarya</taxon>
        <taxon>Basidiomycota</taxon>
        <taxon>Agaricomycotina</taxon>
        <taxon>Agaricomycetes</taxon>
        <taxon>Agaricomycetidae</taxon>
        <taxon>Boletales</taxon>
        <taxon>Boletineae</taxon>
        <taxon>Boletaceae</taxon>
        <taxon>Boletoideae</taxon>
        <taxon>Boletus</taxon>
    </lineage>
</organism>
<proteinExistence type="predicted"/>
<comment type="caution">
    <text evidence="2">The sequence shown here is derived from an EMBL/GenBank/DDBJ whole genome shotgun (WGS) entry which is preliminary data.</text>
</comment>
<accession>A0A8I2YLW9</accession>
<reference evidence="2" key="1">
    <citation type="submission" date="2021-03" db="EMBL/GenBank/DDBJ databases">
        <title>Evolutionary innovations through gain and loss of genes in the ectomycorrhizal Boletales.</title>
        <authorList>
            <person name="Wu G."/>
            <person name="Miyauchi S."/>
            <person name="Morin E."/>
            <person name="Yang Z.-L."/>
            <person name="Xu J."/>
            <person name="Martin F.M."/>
        </authorList>
    </citation>
    <scope>NUCLEOTIDE SEQUENCE</scope>
    <source>
        <strain evidence="2">BR01</strain>
    </source>
</reference>
<keyword evidence="3" id="KW-1185">Reference proteome</keyword>
<keyword evidence="1" id="KW-0472">Membrane</keyword>
<dbReference type="OrthoDB" id="2681169at2759"/>
<keyword evidence="1" id="KW-1133">Transmembrane helix</keyword>
<sequence length="167" mass="18201">MAEQLIPLKHLSAAERAFEEDLDPPHLADTVGAAGPFGSRTGHAPLRAQPFQKRPLAARRLPVWDTVRPPLEMALFPLAAIGYLAFCYTVHGKVIPVNTYGLYAVTPQHLGMCRISQSGASFLKPFPPNHIATIKGGITTITIIIISIALYPVYNIVSNLKVSITRH</sequence>
<dbReference type="Proteomes" id="UP000683000">
    <property type="component" value="Unassembled WGS sequence"/>
</dbReference>
<protein>
    <submittedName>
        <fullName evidence="2">Uncharacterized protein</fullName>
    </submittedName>
</protein>